<keyword evidence="1" id="KW-0812">Transmembrane</keyword>
<evidence type="ECO:0000313" key="3">
    <source>
        <dbReference type="Proteomes" id="UP001216139"/>
    </source>
</evidence>
<organism evidence="2 3">
    <name type="scientific">Mucilaginibacter jinjuensis</name>
    <dbReference type="NCBI Taxonomy" id="1176721"/>
    <lineage>
        <taxon>Bacteria</taxon>
        <taxon>Pseudomonadati</taxon>
        <taxon>Bacteroidota</taxon>
        <taxon>Sphingobacteriia</taxon>
        <taxon>Sphingobacteriales</taxon>
        <taxon>Sphingobacteriaceae</taxon>
        <taxon>Mucilaginibacter</taxon>
    </lineage>
</organism>
<dbReference type="EMBL" id="CP117167">
    <property type="protein sequence ID" value="WCT12329.1"/>
    <property type="molecule type" value="Genomic_DNA"/>
</dbReference>
<keyword evidence="1" id="KW-1133">Transmembrane helix</keyword>
<evidence type="ECO:0008006" key="4">
    <source>
        <dbReference type="Google" id="ProtNLM"/>
    </source>
</evidence>
<feature type="transmembrane region" description="Helical" evidence="1">
    <location>
        <begin position="6"/>
        <end position="29"/>
    </location>
</feature>
<feature type="transmembrane region" description="Helical" evidence="1">
    <location>
        <begin position="50"/>
        <end position="72"/>
    </location>
</feature>
<gene>
    <name evidence="2" type="ORF">PQO05_00080</name>
</gene>
<proteinExistence type="predicted"/>
<evidence type="ECO:0000313" key="2">
    <source>
        <dbReference type="EMBL" id="WCT12329.1"/>
    </source>
</evidence>
<reference evidence="2 3" key="1">
    <citation type="submission" date="2023-02" db="EMBL/GenBank/DDBJ databases">
        <title>Genome sequence of Mucilaginibacter jinjuensis strain KACC 16571.</title>
        <authorList>
            <person name="Kim S."/>
            <person name="Heo J."/>
            <person name="Kwon S.-W."/>
        </authorList>
    </citation>
    <scope>NUCLEOTIDE SEQUENCE [LARGE SCALE GENOMIC DNA]</scope>
    <source>
        <strain evidence="2 3">KACC 16571</strain>
    </source>
</reference>
<keyword evidence="1" id="KW-0472">Membrane</keyword>
<evidence type="ECO:0000256" key="1">
    <source>
        <dbReference type="SAM" id="Phobius"/>
    </source>
</evidence>
<keyword evidence="3" id="KW-1185">Reference proteome</keyword>
<sequence length="114" mass="13694">MRISKYPVIVAPFLKVAGMALFPFILVSDRKYLNDEVLMRHETIHLQQELALLIIPFYLLYALSYLVNLLMYRNHDKAYEQIFFEREAYAHEHNTAYLVNRKPWAWRNYIITKG</sequence>
<protein>
    <recommendedName>
        <fullName evidence="4">Signal transducer regulating beta-lactamase production, contains metallopeptidase domain</fullName>
    </recommendedName>
</protein>
<name>A0ABY7T753_9SPHI</name>
<accession>A0ABY7T753</accession>
<dbReference type="RefSeq" id="WP_273630587.1">
    <property type="nucleotide sequence ID" value="NZ_CP117167.1"/>
</dbReference>
<dbReference type="Proteomes" id="UP001216139">
    <property type="component" value="Chromosome"/>
</dbReference>